<evidence type="ECO:0000256" key="10">
    <source>
        <dbReference type="ARBA" id="ARBA00031082"/>
    </source>
</evidence>
<feature type="binding site" evidence="11">
    <location>
        <position position="110"/>
    </location>
    <ligand>
        <name>5-phospho-alpha-D-ribose 1-diphosphate</name>
        <dbReference type="ChEBI" id="CHEBI:58017"/>
    </ligand>
</feature>
<feature type="binding site" evidence="11">
    <location>
        <position position="200"/>
    </location>
    <ligand>
        <name>uracil</name>
        <dbReference type="ChEBI" id="CHEBI:17568"/>
    </ligand>
</feature>
<evidence type="ECO:0000313" key="13">
    <source>
        <dbReference type="EMBL" id="MEX5286343.1"/>
    </source>
</evidence>
<dbReference type="GO" id="GO:0004845">
    <property type="term" value="F:uracil phosphoribosyltransferase activity"/>
    <property type="evidence" value="ECO:0007669"/>
    <property type="project" value="UniProtKB-EC"/>
</dbReference>
<dbReference type="InterPro" id="IPR050054">
    <property type="entry name" value="UPRTase/APRTase"/>
</dbReference>
<comment type="activity regulation">
    <text evidence="11">Allosterically activated by GTP.</text>
</comment>
<comment type="pathway">
    <text evidence="1 11">Pyrimidine metabolism; UMP biosynthesis via salvage pathway; UMP from uracil: step 1/1.</text>
</comment>
<keyword evidence="9 11" id="KW-0342">GTP-binding</keyword>
<organism evidence="13 14">
    <name type="scientific">Selenomonas sputigena</name>
    <dbReference type="NCBI Taxonomy" id="69823"/>
    <lineage>
        <taxon>Bacteria</taxon>
        <taxon>Bacillati</taxon>
        <taxon>Bacillota</taxon>
        <taxon>Negativicutes</taxon>
        <taxon>Selenomonadales</taxon>
        <taxon>Selenomonadaceae</taxon>
        <taxon>Selenomonas</taxon>
    </lineage>
</organism>
<feature type="binding site" evidence="11">
    <location>
        <begin position="137"/>
        <end position="145"/>
    </location>
    <ligand>
        <name>5-phospho-alpha-D-ribose 1-diphosphate</name>
        <dbReference type="ChEBI" id="CHEBI:58017"/>
    </ligand>
</feature>
<dbReference type="NCBIfam" id="TIGR01091">
    <property type="entry name" value="upp"/>
    <property type="match status" value="1"/>
</dbReference>
<proteinExistence type="inferred from homology"/>
<comment type="caution">
    <text evidence="13">The sequence shown here is derived from an EMBL/GenBank/DDBJ whole genome shotgun (WGS) entry which is preliminary data.</text>
</comment>
<evidence type="ECO:0000256" key="8">
    <source>
        <dbReference type="ARBA" id="ARBA00022842"/>
    </source>
</evidence>
<comment type="similarity">
    <text evidence="2 11">Belongs to the UPRTase family.</text>
</comment>
<accession>A0ABV3X8B5</accession>
<reference evidence="13 14" key="1">
    <citation type="submission" date="2023-04" db="EMBL/GenBank/DDBJ databases">
        <title>Genome Sequence of Selenomonas sputigena ATCC 33150.</title>
        <authorList>
            <person name="Miller D.P."/>
            <person name="Anvari S."/>
            <person name="Polson S.W."/>
            <person name="Macdonald M."/>
            <person name="Mcdowell J.V."/>
        </authorList>
    </citation>
    <scope>NUCLEOTIDE SEQUENCE [LARGE SCALE GENOMIC DNA]</scope>
    <source>
        <strain evidence="13 14">ATCC 33150</strain>
    </source>
</reference>
<feature type="binding site" evidence="11">
    <location>
        <position position="206"/>
    </location>
    <ligand>
        <name>5-phospho-alpha-D-ribose 1-diphosphate</name>
        <dbReference type="ChEBI" id="CHEBI:58017"/>
    </ligand>
</feature>
<dbReference type="InterPro" id="IPR034332">
    <property type="entry name" value="Upp_B"/>
</dbReference>
<keyword evidence="8 11" id="KW-0460">Magnesium</keyword>
<evidence type="ECO:0000256" key="7">
    <source>
        <dbReference type="ARBA" id="ARBA00022741"/>
    </source>
</evidence>
<evidence type="ECO:0000313" key="14">
    <source>
        <dbReference type="Proteomes" id="UP001559623"/>
    </source>
</evidence>
<feature type="binding site" evidence="11">
    <location>
        <position position="85"/>
    </location>
    <ligand>
        <name>5-phospho-alpha-D-ribose 1-diphosphate</name>
        <dbReference type="ChEBI" id="CHEBI:58017"/>
    </ligand>
</feature>
<keyword evidence="14" id="KW-1185">Reference proteome</keyword>
<evidence type="ECO:0000259" key="12">
    <source>
        <dbReference type="Pfam" id="PF14681"/>
    </source>
</evidence>
<comment type="function">
    <text evidence="11">Catalyzes the conversion of uracil and 5-phospho-alpha-D-ribose 1-diphosphate (PRPP) to UMP and diphosphate.</text>
</comment>
<dbReference type="EC" id="2.4.2.9" evidence="3 11"/>
<evidence type="ECO:0000256" key="11">
    <source>
        <dbReference type="HAMAP-Rule" id="MF_01218"/>
    </source>
</evidence>
<comment type="cofactor">
    <cofactor evidence="11">
        <name>Mg(2+)</name>
        <dbReference type="ChEBI" id="CHEBI:18420"/>
    </cofactor>
    <text evidence="11">Binds 1 Mg(2+) ion per subunit. The magnesium is bound as Mg-PRPP.</text>
</comment>
<dbReference type="HAMAP" id="MF_01218_B">
    <property type="entry name" value="Upp_B"/>
    <property type="match status" value="1"/>
</dbReference>
<keyword evidence="6 11" id="KW-0808">Transferase</keyword>
<dbReference type="Gene3D" id="3.40.50.2020">
    <property type="match status" value="1"/>
</dbReference>
<feature type="domain" description="Phosphoribosyltransferase" evidence="12">
    <location>
        <begin position="13"/>
        <end position="214"/>
    </location>
</feature>
<dbReference type="SUPFAM" id="SSF53271">
    <property type="entry name" value="PRTase-like"/>
    <property type="match status" value="1"/>
</dbReference>
<dbReference type="InterPro" id="IPR029057">
    <property type="entry name" value="PRTase-like"/>
</dbReference>
<evidence type="ECO:0000256" key="2">
    <source>
        <dbReference type="ARBA" id="ARBA00009516"/>
    </source>
</evidence>
<feature type="binding site" evidence="11">
    <location>
        <begin position="205"/>
        <end position="207"/>
    </location>
    <ligand>
        <name>uracil</name>
        <dbReference type="ChEBI" id="CHEBI:17568"/>
    </ligand>
</feature>
<dbReference type="InterPro" id="IPR005765">
    <property type="entry name" value="UPRT"/>
</dbReference>
<dbReference type="PANTHER" id="PTHR32315:SF4">
    <property type="entry name" value="URACIL PHOSPHORIBOSYLTRANSFERASE, CHLOROPLASTIC"/>
    <property type="match status" value="1"/>
</dbReference>
<evidence type="ECO:0000256" key="1">
    <source>
        <dbReference type="ARBA" id="ARBA00005180"/>
    </source>
</evidence>
<evidence type="ECO:0000256" key="9">
    <source>
        <dbReference type="ARBA" id="ARBA00023134"/>
    </source>
</evidence>
<evidence type="ECO:0000256" key="3">
    <source>
        <dbReference type="ARBA" id="ARBA00011894"/>
    </source>
</evidence>
<dbReference type="RefSeq" id="WP_368848060.1">
    <property type="nucleotide sequence ID" value="NZ_CP194411.1"/>
</dbReference>
<dbReference type="NCBIfam" id="NF001097">
    <property type="entry name" value="PRK00129.1"/>
    <property type="match status" value="1"/>
</dbReference>
<keyword evidence="7 11" id="KW-0547">Nucleotide-binding</keyword>
<dbReference type="Pfam" id="PF14681">
    <property type="entry name" value="UPRTase"/>
    <property type="match status" value="1"/>
</dbReference>
<dbReference type="Proteomes" id="UP001559623">
    <property type="component" value="Unassembled WGS sequence"/>
</dbReference>
<gene>
    <name evidence="11 13" type="primary">upp</name>
    <name evidence="13" type="ORF">QCO44_12060</name>
</gene>
<keyword evidence="5 11" id="KW-0328">Glycosyltransferase</keyword>
<dbReference type="EMBL" id="JARVLH010000011">
    <property type="protein sequence ID" value="MEX5286343.1"/>
    <property type="molecule type" value="Genomic_DNA"/>
</dbReference>
<protein>
    <recommendedName>
        <fullName evidence="3 11">Uracil phosphoribosyltransferase</fullName>
        <ecNumber evidence="3 11">2.4.2.9</ecNumber>
    </recommendedName>
    <alternativeName>
        <fullName evidence="10 11">UMP pyrophosphorylase</fullName>
    </alternativeName>
    <alternativeName>
        <fullName evidence="11">UPRTase</fullName>
    </alternativeName>
</protein>
<dbReference type="CDD" id="cd06223">
    <property type="entry name" value="PRTases_typeI"/>
    <property type="match status" value="1"/>
</dbReference>
<dbReference type="InterPro" id="IPR000836">
    <property type="entry name" value="PRTase_dom"/>
</dbReference>
<sequence length="215" mass="23515">MTDTKEKLMVHIIDHPLVQHKLTLMRMKETGTKDFRELLEEIAMLMAYEITRDLPLEDVSIETPVAPCRAKRLAGKKLGIIPILRAGLGMAEGVLRLVPAARVGHIGLYRDPKTLQPVEYYCKLPSDVGERLFIVVDPMLATGGSSVAALDLLKEKGAKSIVLLCLVSAPEGVRAVNKAHPDVPIYVAAVDERLNERAYIVPGLGDAGDRIFGTL</sequence>
<evidence type="ECO:0000256" key="6">
    <source>
        <dbReference type="ARBA" id="ARBA00022679"/>
    </source>
</evidence>
<evidence type="ECO:0000256" key="5">
    <source>
        <dbReference type="ARBA" id="ARBA00022676"/>
    </source>
</evidence>
<evidence type="ECO:0000256" key="4">
    <source>
        <dbReference type="ARBA" id="ARBA00022533"/>
    </source>
</evidence>
<name>A0ABV3X8B5_9FIRM</name>
<keyword evidence="4 11" id="KW-0021">Allosteric enzyme</keyword>
<dbReference type="PANTHER" id="PTHR32315">
    <property type="entry name" value="ADENINE PHOSPHORIBOSYLTRANSFERASE"/>
    <property type="match status" value="1"/>
</dbReference>
<comment type="catalytic activity">
    <reaction evidence="11">
        <text>UMP + diphosphate = 5-phospho-alpha-D-ribose 1-diphosphate + uracil</text>
        <dbReference type="Rhea" id="RHEA:13017"/>
        <dbReference type="ChEBI" id="CHEBI:17568"/>
        <dbReference type="ChEBI" id="CHEBI:33019"/>
        <dbReference type="ChEBI" id="CHEBI:57865"/>
        <dbReference type="ChEBI" id="CHEBI:58017"/>
        <dbReference type="EC" id="2.4.2.9"/>
    </reaction>
</comment>